<gene>
    <name evidence="1" type="ORF">GCM10017566_34210</name>
</gene>
<dbReference type="InterPro" id="IPR007061">
    <property type="entry name" value="MST-like"/>
</dbReference>
<reference evidence="1" key="2">
    <citation type="submission" date="2020-09" db="EMBL/GenBank/DDBJ databases">
        <authorList>
            <person name="Sun Q."/>
            <person name="Zhou Y."/>
        </authorList>
    </citation>
    <scope>NUCLEOTIDE SEQUENCE</scope>
    <source>
        <strain evidence="1">CGMCC 4.7679</strain>
    </source>
</reference>
<dbReference type="AlphaFoldDB" id="A0A8H9IVK4"/>
<dbReference type="SUPFAM" id="SSF109854">
    <property type="entry name" value="DinB/YfiT-like putative metalloenzymes"/>
    <property type="match status" value="1"/>
</dbReference>
<proteinExistence type="predicted"/>
<evidence type="ECO:0000313" key="1">
    <source>
        <dbReference type="EMBL" id="GHF58096.1"/>
    </source>
</evidence>
<dbReference type="Pfam" id="PF04978">
    <property type="entry name" value="MST"/>
    <property type="match status" value="1"/>
</dbReference>
<sequence length="168" mass="18944">MTWTAPEVAIFSGSTAADERTMLAGYLAWHRSVLLHKCAGLGGEELARRTVPPSSLSLLGLVRHMAKVERIWFRERFAREDVERLHPGTDVDFDEVDPANAAAEYELLVQEQQHADKILDGASLDDTFVHHDQVFSVRFLYLHLIQEYARHNGHADLLRERTDGVVGA</sequence>
<dbReference type="RefSeq" id="WP_145932351.1">
    <property type="nucleotide sequence ID" value="NZ_BNAV01000004.1"/>
</dbReference>
<dbReference type="InterPro" id="IPR034660">
    <property type="entry name" value="DinB/YfiT-like"/>
</dbReference>
<dbReference type="EMBL" id="BNAV01000004">
    <property type="protein sequence ID" value="GHF58096.1"/>
    <property type="molecule type" value="Genomic_DNA"/>
</dbReference>
<reference evidence="1" key="1">
    <citation type="journal article" date="2014" name="Int. J. Syst. Evol. Microbiol.">
        <title>Complete genome sequence of Corynebacterium casei LMG S-19264T (=DSM 44701T), isolated from a smear-ripened cheese.</title>
        <authorList>
            <consortium name="US DOE Joint Genome Institute (JGI-PGF)"/>
            <person name="Walter F."/>
            <person name="Albersmeier A."/>
            <person name="Kalinowski J."/>
            <person name="Ruckert C."/>
        </authorList>
    </citation>
    <scope>NUCLEOTIDE SEQUENCE</scope>
    <source>
        <strain evidence="1">CGMCC 4.7679</strain>
    </source>
</reference>
<accession>A0A8H9IVK4</accession>
<organism evidence="1 2">
    <name type="scientific">Amycolatopsis bartoniae</name>
    <dbReference type="NCBI Taxonomy" id="941986"/>
    <lineage>
        <taxon>Bacteria</taxon>
        <taxon>Bacillati</taxon>
        <taxon>Actinomycetota</taxon>
        <taxon>Actinomycetes</taxon>
        <taxon>Pseudonocardiales</taxon>
        <taxon>Pseudonocardiaceae</taxon>
        <taxon>Amycolatopsis</taxon>
    </lineage>
</organism>
<dbReference type="Gene3D" id="1.20.120.450">
    <property type="entry name" value="dinb family like domain"/>
    <property type="match status" value="1"/>
</dbReference>
<dbReference type="OrthoDB" id="4548523at2"/>
<name>A0A8H9IVK4_9PSEU</name>
<dbReference type="Proteomes" id="UP000658656">
    <property type="component" value="Unassembled WGS sequence"/>
</dbReference>
<evidence type="ECO:0000313" key="2">
    <source>
        <dbReference type="Proteomes" id="UP000658656"/>
    </source>
</evidence>
<keyword evidence="2" id="KW-1185">Reference proteome</keyword>
<protein>
    <submittedName>
        <fullName evidence="1">Mini-circle uncharacterized 19.1 kDa protein</fullName>
    </submittedName>
</protein>
<comment type="caution">
    <text evidence="1">The sequence shown here is derived from an EMBL/GenBank/DDBJ whole genome shotgun (WGS) entry which is preliminary data.</text>
</comment>